<reference evidence="2 3" key="1">
    <citation type="submission" date="2015-10" db="EMBL/GenBank/DDBJ databases">
        <title>Genome analyses suggest a sexual origin of heterokaryosis in a supposedly ancient asexual fungus.</title>
        <authorList>
            <person name="Ropars J."/>
            <person name="Sedzielewska K."/>
            <person name="Noel J."/>
            <person name="Charron P."/>
            <person name="Farinelli L."/>
            <person name="Marton T."/>
            <person name="Kruger M."/>
            <person name="Pelin A."/>
            <person name="Brachmann A."/>
            <person name="Corradi N."/>
        </authorList>
    </citation>
    <scope>NUCLEOTIDE SEQUENCE [LARGE SCALE GENOMIC DNA]</scope>
    <source>
        <strain evidence="2 3">A4</strain>
    </source>
</reference>
<dbReference type="Proteomes" id="UP000234323">
    <property type="component" value="Unassembled WGS sequence"/>
</dbReference>
<organism evidence="2 3">
    <name type="scientific">Rhizophagus irregularis</name>
    <dbReference type="NCBI Taxonomy" id="588596"/>
    <lineage>
        <taxon>Eukaryota</taxon>
        <taxon>Fungi</taxon>
        <taxon>Fungi incertae sedis</taxon>
        <taxon>Mucoromycota</taxon>
        <taxon>Glomeromycotina</taxon>
        <taxon>Glomeromycetes</taxon>
        <taxon>Glomerales</taxon>
        <taxon>Glomeraceae</taxon>
        <taxon>Rhizophagus</taxon>
    </lineage>
</organism>
<comment type="caution">
    <text evidence="2">The sequence shown here is derived from an EMBL/GenBank/DDBJ whole genome shotgun (WGS) entry which is preliminary data.</text>
</comment>
<evidence type="ECO:0000313" key="2">
    <source>
        <dbReference type="EMBL" id="PKY56168.1"/>
    </source>
</evidence>
<sequence>MENNNIEIDLDNGESPNRSLQSPLSSKNTNLATTSHEIRRKESSANRKYTSIAHSYFTKYSDVNGELCIRAFLDWNNLEDEA</sequence>
<proteinExistence type="predicted"/>
<feature type="compositionally biased region" description="Polar residues" evidence="1">
    <location>
        <begin position="14"/>
        <end position="35"/>
    </location>
</feature>
<keyword evidence="3" id="KW-1185">Reference proteome</keyword>
<feature type="region of interest" description="Disordered" evidence="1">
    <location>
        <begin position="1"/>
        <end position="43"/>
    </location>
</feature>
<dbReference type="EMBL" id="LLXI01002086">
    <property type="protein sequence ID" value="PKY56168.1"/>
    <property type="molecule type" value="Genomic_DNA"/>
</dbReference>
<protein>
    <submittedName>
        <fullName evidence="2">Uncharacterized protein</fullName>
    </submittedName>
</protein>
<dbReference type="VEuPathDB" id="FungiDB:FUN_016522"/>
<gene>
    <name evidence="2" type="ORF">RhiirA4_476257</name>
</gene>
<accession>A0A2I1HBB9</accession>
<name>A0A2I1HBB9_9GLOM</name>
<evidence type="ECO:0000313" key="3">
    <source>
        <dbReference type="Proteomes" id="UP000234323"/>
    </source>
</evidence>
<dbReference type="AlphaFoldDB" id="A0A2I1HBB9"/>
<evidence type="ECO:0000256" key="1">
    <source>
        <dbReference type="SAM" id="MobiDB-lite"/>
    </source>
</evidence>